<sequence>KVYALRISHQMAFKHSFFVVLVLLASSVVVLGQDEAGEATETTNAVKTASRKMLPIGGQIIKMLGVGVHDGQEGECSPAGKPCRPVRCCDFCVCVVDYPTHVGTCRGNC</sequence>
<proteinExistence type="predicted"/>
<reference evidence="3" key="1">
    <citation type="journal article" date="2014" name="Science">
        <title>The coffee genome provides insight into the convergent evolution of caffeine biosynthesis.</title>
        <authorList>
            <person name="Denoeud F."/>
            <person name="Carretero-Paulet L."/>
            <person name="Dereeper A."/>
            <person name="Droc G."/>
            <person name="Guyot R."/>
            <person name="Pietrella M."/>
            <person name="Zheng C."/>
            <person name="Alberti A."/>
            <person name="Anthony F."/>
            <person name="Aprea G."/>
            <person name="Aury J.M."/>
            <person name="Bento P."/>
            <person name="Bernard M."/>
            <person name="Bocs S."/>
            <person name="Campa C."/>
            <person name="Cenci A."/>
            <person name="Combes M.C."/>
            <person name="Crouzillat D."/>
            <person name="Da Silva C."/>
            <person name="Daddiego L."/>
            <person name="De Bellis F."/>
            <person name="Dussert S."/>
            <person name="Garsmeur O."/>
            <person name="Gayraud T."/>
            <person name="Guignon V."/>
            <person name="Jahn K."/>
            <person name="Jamilloux V."/>
            <person name="Joet T."/>
            <person name="Labadie K."/>
            <person name="Lan T."/>
            <person name="Leclercq J."/>
            <person name="Lepelley M."/>
            <person name="Leroy T."/>
            <person name="Li L.T."/>
            <person name="Librado P."/>
            <person name="Lopez L."/>
            <person name="Munoz A."/>
            <person name="Noel B."/>
            <person name="Pallavicini A."/>
            <person name="Perrotta G."/>
            <person name="Poncet V."/>
            <person name="Pot D."/>
            <person name="Priyono X."/>
            <person name="Rigoreau M."/>
            <person name="Rouard M."/>
            <person name="Rozas J."/>
            <person name="Tranchant-Dubreuil C."/>
            <person name="VanBuren R."/>
            <person name="Zhang Q."/>
            <person name="Andrade A.C."/>
            <person name="Argout X."/>
            <person name="Bertrand B."/>
            <person name="de Kochko A."/>
            <person name="Graziosi G."/>
            <person name="Henry R.J."/>
            <person name="Jayarama X."/>
            <person name="Ming R."/>
            <person name="Nagai C."/>
            <person name="Rounsley S."/>
            <person name="Sankoff D."/>
            <person name="Giuliano G."/>
            <person name="Albert V.A."/>
            <person name="Wincker P."/>
            <person name="Lashermes P."/>
        </authorList>
    </citation>
    <scope>NUCLEOTIDE SEQUENCE [LARGE SCALE GENOMIC DNA]</scope>
    <source>
        <strain evidence="3">cv. DH200-94</strain>
    </source>
</reference>
<evidence type="ECO:0000313" key="2">
    <source>
        <dbReference type="EMBL" id="CDP22022.1"/>
    </source>
</evidence>
<name>A0A068VN17_COFCA</name>
<accession>A0A068VN17</accession>
<dbReference type="AlphaFoldDB" id="A0A068VN17"/>
<feature type="non-terminal residue" evidence="2">
    <location>
        <position position="1"/>
    </location>
</feature>
<protein>
    <submittedName>
        <fullName evidence="2">DH200=94 genomic scaffold, scaffold_9096</fullName>
    </submittedName>
</protein>
<gene>
    <name evidence="2" type="ORF">GSCOC_T00007482001</name>
</gene>
<dbReference type="InParanoid" id="A0A068VN17"/>
<feature type="chain" id="PRO_5001655985" evidence="1">
    <location>
        <begin position="33"/>
        <end position="109"/>
    </location>
</feature>
<evidence type="ECO:0000256" key="1">
    <source>
        <dbReference type="SAM" id="SignalP"/>
    </source>
</evidence>
<dbReference type="Proteomes" id="UP000295252">
    <property type="component" value="Unassembled WGS sequence"/>
</dbReference>
<feature type="signal peptide" evidence="1">
    <location>
        <begin position="1"/>
        <end position="32"/>
    </location>
</feature>
<keyword evidence="3" id="KW-1185">Reference proteome</keyword>
<organism evidence="2 3">
    <name type="scientific">Coffea canephora</name>
    <name type="common">Robusta coffee</name>
    <dbReference type="NCBI Taxonomy" id="49390"/>
    <lineage>
        <taxon>Eukaryota</taxon>
        <taxon>Viridiplantae</taxon>
        <taxon>Streptophyta</taxon>
        <taxon>Embryophyta</taxon>
        <taxon>Tracheophyta</taxon>
        <taxon>Spermatophyta</taxon>
        <taxon>Magnoliopsida</taxon>
        <taxon>eudicotyledons</taxon>
        <taxon>Gunneridae</taxon>
        <taxon>Pentapetalae</taxon>
        <taxon>asterids</taxon>
        <taxon>lamiids</taxon>
        <taxon>Gentianales</taxon>
        <taxon>Rubiaceae</taxon>
        <taxon>Ixoroideae</taxon>
        <taxon>Gardenieae complex</taxon>
        <taxon>Bertiereae - Coffeeae clade</taxon>
        <taxon>Coffeeae</taxon>
        <taxon>Coffea</taxon>
    </lineage>
</organism>
<dbReference type="PhylomeDB" id="A0A068VN17"/>
<dbReference type="EMBL" id="HG748180">
    <property type="protein sequence ID" value="CDP22022.1"/>
    <property type="molecule type" value="Genomic_DNA"/>
</dbReference>
<keyword evidence="1" id="KW-0732">Signal</keyword>
<dbReference type="Gramene" id="CDP22022">
    <property type="protein sequence ID" value="CDP22022"/>
    <property type="gene ID" value="GSCOC_T00007482001"/>
</dbReference>
<evidence type="ECO:0000313" key="3">
    <source>
        <dbReference type="Proteomes" id="UP000295252"/>
    </source>
</evidence>